<keyword evidence="2" id="KW-1185">Reference proteome</keyword>
<gene>
    <name evidence="1" type="ORF">ACFFR3_22025</name>
</gene>
<evidence type="ECO:0008006" key="3">
    <source>
        <dbReference type="Google" id="ProtNLM"/>
    </source>
</evidence>
<organism evidence="1 2">
    <name type="scientific">Nonomuraea salmonea</name>
    <dbReference type="NCBI Taxonomy" id="46181"/>
    <lineage>
        <taxon>Bacteria</taxon>
        <taxon>Bacillati</taxon>
        <taxon>Actinomycetota</taxon>
        <taxon>Actinomycetes</taxon>
        <taxon>Streptosporangiales</taxon>
        <taxon>Streptosporangiaceae</taxon>
        <taxon>Nonomuraea</taxon>
    </lineage>
</organism>
<dbReference type="RefSeq" id="WP_345408456.1">
    <property type="nucleotide sequence ID" value="NZ_BAAAXS010000001.1"/>
</dbReference>
<protein>
    <recommendedName>
        <fullName evidence="3">ClpX-type ZB domain-containing protein</fullName>
    </recommendedName>
</protein>
<reference evidence="1 2" key="1">
    <citation type="submission" date="2024-09" db="EMBL/GenBank/DDBJ databases">
        <authorList>
            <person name="Sun Q."/>
            <person name="Mori K."/>
        </authorList>
    </citation>
    <scope>NUCLEOTIDE SEQUENCE [LARGE SCALE GENOMIC DNA]</scope>
    <source>
        <strain evidence="1 2">JCM 3324</strain>
    </source>
</reference>
<name>A0ABV5NPF1_9ACTN</name>
<evidence type="ECO:0000313" key="2">
    <source>
        <dbReference type="Proteomes" id="UP001589568"/>
    </source>
</evidence>
<sequence length="66" mass="7171">MQHLNLDIQPYATDLTACSRCGEPVLLGDSWPLVGGGRICPTCVTEAVEAHRLATVTDHEDPSRRP</sequence>
<dbReference type="Proteomes" id="UP001589568">
    <property type="component" value="Unassembled WGS sequence"/>
</dbReference>
<accession>A0ABV5NPF1</accession>
<proteinExistence type="predicted"/>
<dbReference type="EMBL" id="JBHMCF010000021">
    <property type="protein sequence ID" value="MFB9472198.1"/>
    <property type="molecule type" value="Genomic_DNA"/>
</dbReference>
<comment type="caution">
    <text evidence="1">The sequence shown here is derived from an EMBL/GenBank/DDBJ whole genome shotgun (WGS) entry which is preliminary data.</text>
</comment>
<evidence type="ECO:0000313" key="1">
    <source>
        <dbReference type="EMBL" id="MFB9472198.1"/>
    </source>
</evidence>